<dbReference type="Gene3D" id="1.10.1660.10">
    <property type="match status" value="1"/>
</dbReference>
<dbReference type="PROSITE" id="PS50937">
    <property type="entry name" value="HTH_MERR_2"/>
    <property type="match status" value="1"/>
</dbReference>
<feature type="domain" description="HTH merR-type" evidence="5">
    <location>
        <begin position="67"/>
        <end position="108"/>
    </location>
</feature>
<evidence type="ECO:0000256" key="2">
    <source>
        <dbReference type="ARBA" id="ARBA00023125"/>
    </source>
</evidence>
<dbReference type="SUPFAM" id="SSF46955">
    <property type="entry name" value="Putative DNA-binding domain"/>
    <property type="match status" value="1"/>
</dbReference>
<evidence type="ECO:0000256" key="3">
    <source>
        <dbReference type="ARBA" id="ARBA00023163"/>
    </source>
</evidence>
<dbReference type="Pfam" id="PF09278">
    <property type="entry name" value="MerR-DNA-bind"/>
    <property type="match status" value="1"/>
</dbReference>
<feature type="region of interest" description="Disordered" evidence="4">
    <location>
        <begin position="1"/>
        <end position="21"/>
    </location>
</feature>
<proteinExistence type="predicted"/>
<dbReference type="InterPro" id="IPR047057">
    <property type="entry name" value="MerR_fam"/>
</dbReference>
<dbReference type="InterPro" id="IPR015358">
    <property type="entry name" value="Tscrpt_reg_MerR_DNA-bd"/>
</dbReference>
<dbReference type="SMART" id="SM00422">
    <property type="entry name" value="HTH_MERR"/>
    <property type="match status" value="1"/>
</dbReference>
<evidence type="ECO:0000256" key="4">
    <source>
        <dbReference type="SAM" id="MobiDB-lite"/>
    </source>
</evidence>
<organism evidence="6 7">
    <name type="scientific">Rhizobium etli 8C-3</name>
    <dbReference type="NCBI Taxonomy" id="538025"/>
    <lineage>
        <taxon>Bacteria</taxon>
        <taxon>Pseudomonadati</taxon>
        <taxon>Pseudomonadota</taxon>
        <taxon>Alphaproteobacteria</taxon>
        <taxon>Hyphomicrobiales</taxon>
        <taxon>Rhizobiaceae</taxon>
        <taxon>Rhizobium/Agrobacterium group</taxon>
        <taxon>Rhizobium</taxon>
    </lineage>
</organism>
<keyword evidence="3" id="KW-0804">Transcription</keyword>
<sequence length="172" mass="18897">MVPIEGQSQRSKAVQQPTKSANAQKLWSAAPVLCGDGGRKSVAIVGKLGAHGHVERVVCTTKDFIGEPPRTTAGYRSYDGTHKRRLRFVIRARELGFSLNEIRELLRLIDERNRPCAEARDVAAVHLADVRATIADLRGMERVLKSVVAQCGDGTPPECPLIETLFQERAVN</sequence>
<dbReference type="Proteomes" id="UP000185109">
    <property type="component" value="Plasmid pRsp8C3a"/>
</dbReference>
<dbReference type="AlphaFoldDB" id="A0A1L5PAV5"/>
<dbReference type="GO" id="GO:0003677">
    <property type="term" value="F:DNA binding"/>
    <property type="evidence" value="ECO:0007669"/>
    <property type="project" value="UniProtKB-KW"/>
</dbReference>
<geneLocation type="plasmid" evidence="7">
    <name>prsp8c3a</name>
</geneLocation>
<accession>A0A1L5PAV5</accession>
<dbReference type="InterPro" id="IPR000551">
    <property type="entry name" value="MerR-type_HTH_dom"/>
</dbReference>
<evidence type="ECO:0000256" key="1">
    <source>
        <dbReference type="ARBA" id="ARBA00023015"/>
    </source>
</evidence>
<protein>
    <submittedName>
        <fullName evidence="6">MerR family transcriptional regulator protein</fullName>
    </submittedName>
</protein>
<dbReference type="PANTHER" id="PTHR30204">
    <property type="entry name" value="REDOX-CYCLING DRUG-SENSING TRANSCRIPTIONAL ACTIVATOR SOXR"/>
    <property type="match status" value="1"/>
</dbReference>
<evidence type="ECO:0000259" key="5">
    <source>
        <dbReference type="PROSITE" id="PS50937"/>
    </source>
</evidence>
<dbReference type="GO" id="GO:0003700">
    <property type="term" value="F:DNA-binding transcription factor activity"/>
    <property type="evidence" value="ECO:0007669"/>
    <property type="project" value="InterPro"/>
</dbReference>
<dbReference type="RefSeq" id="WP_237358582.1">
    <property type="nucleotide sequence ID" value="NZ_CP017242.1"/>
</dbReference>
<dbReference type="InterPro" id="IPR009061">
    <property type="entry name" value="DNA-bd_dom_put_sf"/>
</dbReference>
<name>A0A1L5PAV5_RHIET</name>
<dbReference type="EMBL" id="CP017242">
    <property type="protein sequence ID" value="APO77254.1"/>
    <property type="molecule type" value="Genomic_DNA"/>
</dbReference>
<keyword evidence="1" id="KW-0805">Transcription regulation</keyword>
<keyword evidence="2" id="KW-0238">DNA-binding</keyword>
<evidence type="ECO:0000313" key="6">
    <source>
        <dbReference type="EMBL" id="APO77254.1"/>
    </source>
</evidence>
<keyword evidence="6" id="KW-0614">Plasmid</keyword>
<evidence type="ECO:0000313" key="7">
    <source>
        <dbReference type="Proteomes" id="UP000185109"/>
    </source>
</evidence>
<dbReference type="PANTHER" id="PTHR30204:SF92">
    <property type="entry name" value="HTH-TYPE TRANSCRIPTIONAL REGULATOR ZNTR"/>
    <property type="match status" value="1"/>
</dbReference>
<gene>
    <name evidence="6" type="ORF">AM571_PA00376</name>
</gene>
<reference evidence="6 7" key="1">
    <citation type="submission" date="2016-09" db="EMBL/GenBank/DDBJ databases">
        <title>The complete genome sequences of Rhizobium gallicum, symbiovars gallicum and phaseoli, symbionts associated to common bean (Phaseolus vulgaris).</title>
        <authorList>
            <person name="Bustos P."/>
            <person name="Santamaria R.I."/>
            <person name="Perez-Carrascal O.M."/>
            <person name="Juarez S."/>
            <person name="Lozano L."/>
            <person name="Martinez-Flores I."/>
            <person name="Martinez-Romero E."/>
            <person name="Cevallos M."/>
            <person name="Romero D."/>
            <person name="Davila G."/>
            <person name="Gonzalez V."/>
        </authorList>
    </citation>
    <scope>NUCLEOTIDE SEQUENCE [LARGE SCALE GENOMIC DNA]</scope>
    <source>
        <strain evidence="6 7">8C-3</strain>
        <plasmid evidence="7">Plasmid prsp8c3a</plasmid>
    </source>
</reference>